<dbReference type="Proteomes" id="UP000800096">
    <property type="component" value="Unassembled WGS sequence"/>
</dbReference>
<protein>
    <submittedName>
        <fullName evidence="2">Uncharacterized protein</fullName>
    </submittedName>
</protein>
<reference evidence="2" key="1">
    <citation type="journal article" date="2020" name="Stud. Mycol.">
        <title>101 Dothideomycetes genomes: a test case for predicting lifestyles and emergence of pathogens.</title>
        <authorList>
            <person name="Haridas S."/>
            <person name="Albert R."/>
            <person name="Binder M."/>
            <person name="Bloem J."/>
            <person name="Labutti K."/>
            <person name="Salamov A."/>
            <person name="Andreopoulos B."/>
            <person name="Baker S."/>
            <person name="Barry K."/>
            <person name="Bills G."/>
            <person name="Bluhm B."/>
            <person name="Cannon C."/>
            <person name="Castanera R."/>
            <person name="Culley D."/>
            <person name="Daum C."/>
            <person name="Ezra D."/>
            <person name="Gonzalez J."/>
            <person name="Henrissat B."/>
            <person name="Kuo A."/>
            <person name="Liang C."/>
            <person name="Lipzen A."/>
            <person name="Lutzoni F."/>
            <person name="Magnuson J."/>
            <person name="Mondo S."/>
            <person name="Nolan M."/>
            <person name="Ohm R."/>
            <person name="Pangilinan J."/>
            <person name="Park H.-J."/>
            <person name="Ramirez L."/>
            <person name="Alfaro M."/>
            <person name="Sun H."/>
            <person name="Tritt A."/>
            <person name="Yoshinaga Y."/>
            <person name="Zwiers L.-H."/>
            <person name="Turgeon B."/>
            <person name="Goodwin S."/>
            <person name="Spatafora J."/>
            <person name="Crous P."/>
            <person name="Grigoriev I."/>
        </authorList>
    </citation>
    <scope>NUCLEOTIDE SEQUENCE</scope>
    <source>
        <strain evidence="2">HMLAC05119</strain>
    </source>
</reference>
<accession>A0A6A5QJ65</accession>
<proteinExistence type="predicted"/>
<dbReference type="AlphaFoldDB" id="A0A6A5QJ65"/>
<dbReference type="EMBL" id="ML979137">
    <property type="protein sequence ID" value="KAF1914534.1"/>
    <property type="molecule type" value="Genomic_DNA"/>
</dbReference>
<name>A0A6A5QJ65_AMPQU</name>
<organism evidence="2 3">
    <name type="scientific">Ampelomyces quisqualis</name>
    <name type="common">Powdery mildew agent</name>
    <dbReference type="NCBI Taxonomy" id="50730"/>
    <lineage>
        <taxon>Eukaryota</taxon>
        <taxon>Fungi</taxon>
        <taxon>Dikarya</taxon>
        <taxon>Ascomycota</taxon>
        <taxon>Pezizomycotina</taxon>
        <taxon>Dothideomycetes</taxon>
        <taxon>Pleosporomycetidae</taxon>
        <taxon>Pleosporales</taxon>
        <taxon>Pleosporineae</taxon>
        <taxon>Phaeosphaeriaceae</taxon>
        <taxon>Ampelomyces</taxon>
    </lineage>
</organism>
<feature type="compositionally biased region" description="Low complexity" evidence="1">
    <location>
        <begin position="413"/>
        <end position="423"/>
    </location>
</feature>
<evidence type="ECO:0000313" key="3">
    <source>
        <dbReference type="Proteomes" id="UP000800096"/>
    </source>
</evidence>
<feature type="region of interest" description="Disordered" evidence="1">
    <location>
        <begin position="644"/>
        <end position="665"/>
    </location>
</feature>
<dbReference type="OrthoDB" id="3801008at2759"/>
<sequence>MAGKTSLKSHVFYTHKQKVKKLSAITKRVASRISMASLIIQVNQVPKLNTTMAILNAGTGQEVRAKMVATSDLTKHSTQSTTLTRGLMSDEANHSCAAVVVVTPFDIASLHTDSESRAANLDGDSEAAIQKISKDVFSAPSTSASFSSTTHPPQSEMLNNEDISQLAKDNLSPDDVSTIPSSFICGPSDLKIFGRPTLPPAFLPNYTNDRTQAVTEPCKEPENPAYARSSMSSWFQNPANSYIRGTPVGLPPAGTALLRASAGRYNVPSLASDYGRINSRDAPRVQEHSSIAEDKKQEVADNIITTPIVATTAFTIPQVSNGVDNTVNESSIRLNHAIIEVASAPNTTEDPRVSLDGEFSRAADITLWFDREPLWPTDSDFSDAEDDDDTAVAIASFNSLEPSTMGPVTPPHSSSLASSQCSSKFTTNDSVERNEQLRVPKSRVEHTAVSEPKTYIHADASHSTSNNTRKKDAHNISDSDDCSTVVCRVESIGSRSTSSSSLDSQASMDFQMENTFLGSTSAQDIVEQLEIGADGKFTMEHLARAWVLCVATEHSDLRCANPDIAAPGVSFMTTADAENAMVFHTQRRAKLGRISLLEFLKTLDFDDNGKAAVASLLPLIRQTALESQKRIQALKHSPSASFIRPISLDSSNSEERRGRRSRRST</sequence>
<gene>
    <name evidence="2" type="ORF">BDU57DRAFT_540453</name>
</gene>
<keyword evidence="3" id="KW-1185">Reference proteome</keyword>
<evidence type="ECO:0000313" key="2">
    <source>
        <dbReference type="EMBL" id="KAF1914534.1"/>
    </source>
</evidence>
<evidence type="ECO:0000256" key="1">
    <source>
        <dbReference type="SAM" id="MobiDB-lite"/>
    </source>
</evidence>
<feature type="region of interest" description="Disordered" evidence="1">
    <location>
        <begin position="401"/>
        <end position="479"/>
    </location>
</feature>
<feature type="compositionally biased region" description="Basic and acidic residues" evidence="1">
    <location>
        <begin position="430"/>
        <end position="460"/>
    </location>
</feature>